<keyword evidence="2" id="KW-1185">Reference proteome</keyword>
<gene>
    <name evidence="1" type="ORF">KY290_021775</name>
</gene>
<evidence type="ECO:0000313" key="2">
    <source>
        <dbReference type="Proteomes" id="UP000826656"/>
    </source>
</evidence>
<reference evidence="1 2" key="1">
    <citation type="journal article" date="2021" name="bioRxiv">
        <title>Chromosome-scale and haplotype-resolved genome assembly of a tetraploid potato cultivar.</title>
        <authorList>
            <person name="Sun H."/>
            <person name="Jiao W.-B."/>
            <person name="Krause K."/>
            <person name="Campoy J.A."/>
            <person name="Goel M."/>
            <person name="Folz-Donahue K."/>
            <person name="Kukat C."/>
            <person name="Huettel B."/>
            <person name="Schneeberger K."/>
        </authorList>
    </citation>
    <scope>NUCLEOTIDE SEQUENCE [LARGE SCALE GENOMIC DNA]</scope>
    <source>
        <strain evidence="1">SolTubOtavaFocal</strain>
        <tissue evidence="1">Leaves</tissue>
    </source>
</reference>
<dbReference type="EMBL" id="JAIVGD010000015">
    <property type="protein sequence ID" value="KAH0758282.1"/>
    <property type="molecule type" value="Genomic_DNA"/>
</dbReference>
<name>A0ABQ7V2J3_SOLTU</name>
<accession>A0ABQ7V2J3</accession>
<dbReference type="Proteomes" id="UP000826656">
    <property type="component" value="Unassembled WGS sequence"/>
</dbReference>
<evidence type="ECO:0000313" key="1">
    <source>
        <dbReference type="EMBL" id="KAH0758282.1"/>
    </source>
</evidence>
<comment type="caution">
    <text evidence="1">The sequence shown here is derived from an EMBL/GenBank/DDBJ whole genome shotgun (WGS) entry which is preliminary data.</text>
</comment>
<protein>
    <submittedName>
        <fullName evidence="1">Uncharacterized protein</fullName>
    </submittedName>
</protein>
<organism evidence="1 2">
    <name type="scientific">Solanum tuberosum</name>
    <name type="common">Potato</name>
    <dbReference type="NCBI Taxonomy" id="4113"/>
    <lineage>
        <taxon>Eukaryota</taxon>
        <taxon>Viridiplantae</taxon>
        <taxon>Streptophyta</taxon>
        <taxon>Embryophyta</taxon>
        <taxon>Tracheophyta</taxon>
        <taxon>Spermatophyta</taxon>
        <taxon>Magnoliopsida</taxon>
        <taxon>eudicotyledons</taxon>
        <taxon>Gunneridae</taxon>
        <taxon>Pentapetalae</taxon>
        <taxon>asterids</taxon>
        <taxon>lamiids</taxon>
        <taxon>Solanales</taxon>
        <taxon>Solanaceae</taxon>
        <taxon>Solanoideae</taxon>
        <taxon>Solaneae</taxon>
        <taxon>Solanum</taxon>
    </lineage>
</organism>
<sequence length="83" mass="9893">MYGGSGNTIFSDEKFGGRFECAVGRLKGKGRLTMVDLWMMTTDLMEKNKVVYLKKRMAENREKEKELWVVWMVGMVKWWWEHP</sequence>
<proteinExistence type="predicted"/>